<dbReference type="Pfam" id="PF04445">
    <property type="entry name" value="SAM_MT"/>
    <property type="match status" value="1"/>
</dbReference>
<reference evidence="2 4" key="1">
    <citation type="submission" date="2016-09" db="EMBL/GenBank/DDBJ databases">
        <title>Genomic Taxonomy of the Vibrionaceae.</title>
        <authorList>
            <person name="Gonzalez-Castillo A."/>
            <person name="Gomez-Gil B."/>
            <person name="Enciso-Ibarra K."/>
        </authorList>
    </citation>
    <scope>NUCLEOTIDE SEQUENCE [LARGE SCALE GENOMIC DNA]</scope>
    <source>
        <strain evidence="2 4">CAIM 1731</strain>
    </source>
</reference>
<keyword evidence="1" id="KW-0949">S-adenosyl-L-methionine</keyword>
<feature type="binding site" evidence="1">
    <location>
        <begin position="117"/>
        <end position="118"/>
    </location>
    <ligand>
        <name>S-adenosyl-L-methionine</name>
        <dbReference type="ChEBI" id="CHEBI:59789"/>
    </ligand>
</feature>
<dbReference type="HAMAP" id="MF_01523">
    <property type="entry name" value="16SrRNA_methyltr_J"/>
    <property type="match status" value="1"/>
</dbReference>
<evidence type="ECO:0000313" key="3">
    <source>
        <dbReference type="EMBL" id="ROV61425.1"/>
    </source>
</evidence>
<organism evidence="3 5">
    <name type="scientific">Vibrio ponticus</name>
    <dbReference type="NCBI Taxonomy" id="265668"/>
    <lineage>
        <taxon>Bacteria</taxon>
        <taxon>Pseudomonadati</taxon>
        <taxon>Pseudomonadota</taxon>
        <taxon>Gammaproteobacteria</taxon>
        <taxon>Vibrionales</taxon>
        <taxon>Vibrionaceae</taxon>
        <taxon>Vibrio</taxon>
    </lineage>
</organism>
<keyword evidence="1 3" id="KW-0489">Methyltransferase</keyword>
<evidence type="ECO:0000313" key="2">
    <source>
        <dbReference type="EMBL" id="OLQ95733.1"/>
    </source>
</evidence>
<feature type="binding site" evidence="1">
    <location>
        <begin position="153"/>
        <end position="154"/>
    </location>
    <ligand>
        <name>S-adenosyl-L-methionine</name>
        <dbReference type="ChEBI" id="CHEBI:59789"/>
    </ligand>
</feature>
<name>A0A3N3E3W1_9VIBR</name>
<dbReference type="EC" id="2.1.1.242" evidence="1"/>
<comment type="caution">
    <text evidence="3">The sequence shown here is derived from an EMBL/GenBank/DDBJ whole genome shotgun (WGS) entry which is preliminary data.</text>
</comment>
<keyword evidence="4" id="KW-1185">Reference proteome</keyword>
<comment type="catalytic activity">
    <reaction evidence="1">
        <text>guanosine(1516) in 16S rRNA + S-adenosyl-L-methionine = N(2)-methylguanosine(1516) in 16S rRNA + S-adenosyl-L-homocysteine + H(+)</text>
        <dbReference type="Rhea" id="RHEA:43220"/>
        <dbReference type="Rhea" id="RHEA-COMP:10412"/>
        <dbReference type="Rhea" id="RHEA-COMP:10413"/>
        <dbReference type="ChEBI" id="CHEBI:15378"/>
        <dbReference type="ChEBI" id="CHEBI:57856"/>
        <dbReference type="ChEBI" id="CHEBI:59789"/>
        <dbReference type="ChEBI" id="CHEBI:74269"/>
        <dbReference type="ChEBI" id="CHEBI:74481"/>
        <dbReference type="EC" id="2.1.1.242"/>
    </reaction>
</comment>
<accession>A0A3N3E3W1</accession>
<dbReference type="Proteomes" id="UP000186206">
    <property type="component" value="Unassembled WGS sequence"/>
</dbReference>
<comment type="function">
    <text evidence="1">Specifically methylates the guanosine in position 1516 of 16S rRNA.</text>
</comment>
<dbReference type="InterPro" id="IPR007536">
    <property type="entry name" value="16SrRNA_methylTrfase_J"/>
</dbReference>
<gene>
    <name evidence="1" type="primary">rsmJ</name>
    <name evidence="2" type="ORF">BIY21_05625</name>
    <name evidence="3" type="ORF">EGH82_05405</name>
</gene>
<dbReference type="PANTHER" id="PTHR36112:SF1">
    <property type="entry name" value="RIBOSOMAL RNA SMALL SUBUNIT METHYLTRANSFERASE J"/>
    <property type="match status" value="1"/>
</dbReference>
<feature type="binding site" evidence="1">
    <location>
        <position position="176"/>
    </location>
    <ligand>
        <name>S-adenosyl-L-methionine</name>
        <dbReference type="ChEBI" id="CHEBI:59789"/>
    </ligand>
</feature>
<reference evidence="3 5" key="2">
    <citation type="submission" date="2018-11" db="EMBL/GenBank/DDBJ databases">
        <title>Vibrio ponticus strain CAIM 1751 pathogenic for the snapper Lutjanus guttatus.</title>
        <authorList>
            <person name="Soto-Rodriguez S."/>
            <person name="Lozano-Olvera R."/>
            <person name="Gomez-Gil B."/>
        </authorList>
    </citation>
    <scope>NUCLEOTIDE SEQUENCE [LARGE SCALE GENOMIC DNA]</scope>
    <source>
        <strain evidence="3 5">CAIM 1751</strain>
    </source>
</reference>
<feature type="binding site" evidence="1">
    <location>
        <begin position="101"/>
        <end position="102"/>
    </location>
    <ligand>
        <name>S-adenosyl-L-methionine</name>
        <dbReference type="ChEBI" id="CHEBI:59789"/>
    </ligand>
</feature>
<dbReference type="PANTHER" id="PTHR36112">
    <property type="entry name" value="RIBOSOMAL RNA SMALL SUBUNIT METHYLTRANSFERASE J"/>
    <property type="match status" value="1"/>
</dbReference>
<dbReference type="Gene3D" id="3.40.1630.10">
    <property type="entry name" value="YhiQ-like domain"/>
    <property type="match status" value="1"/>
</dbReference>
<evidence type="ECO:0000256" key="1">
    <source>
        <dbReference type="HAMAP-Rule" id="MF_01523"/>
    </source>
</evidence>
<comment type="similarity">
    <text evidence="1">Belongs to the methyltransferase superfamily. RsmJ family.</text>
</comment>
<dbReference type="Proteomes" id="UP000278792">
    <property type="component" value="Unassembled WGS sequence"/>
</dbReference>
<sequence>MQLQLVCEDLTQTERLNEIAARWGLQHDEQSVFALVLTEQRLELRKLDEPKLGAIYVDLVSGAVAHRRKFGGGKGQAIAKAAGLNKGATPTVLDGTAGLGRDAFVLASLGCKVQMVERHPVVAALLDDGLARAKQDTEIGEWVSERMSLVHASSHNALSDLVNDPNFVAPDVVYLDPMYPHPENKKKSALVKKEMRVFQSLVGADNDADALLQPALALATKRVVVKRPDYAEWLDNQKPSMAIETKKNRFDVYVKASMS</sequence>
<keyword evidence="1" id="KW-0698">rRNA processing</keyword>
<evidence type="ECO:0000313" key="5">
    <source>
        <dbReference type="Proteomes" id="UP000278792"/>
    </source>
</evidence>
<protein>
    <recommendedName>
        <fullName evidence="1">Ribosomal RNA small subunit methyltransferase J</fullName>
        <ecNumber evidence="1">2.1.1.242</ecNumber>
    </recommendedName>
    <alternativeName>
        <fullName evidence="1">16S rRNA m2G1516 methyltransferase</fullName>
    </alternativeName>
    <alternativeName>
        <fullName evidence="1">rRNA (guanine-N(2)-)-methyltransferase</fullName>
    </alternativeName>
</protein>
<comment type="subcellular location">
    <subcellularLocation>
        <location evidence="1">Cytoplasm</location>
    </subcellularLocation>
</comment>
<dbReference type="EMBL" id="RKIK01000009">
    <property type="protein sequence ID" value="ROV61425.1"/>
    <property type="molecule type" value="Genomic_DNA"/>
</dbReference>
<dbReference type="Gene3D" id="3.40.50.150">
    <property type="entry name" value="Vaccinia Virus protein VP39"/>
    <property type="match status" value="1"/>
</dbReference>
<dbReference type="RefSeq" id="WP_075647699.1">
    <property type="nucleotide sequence ID" value="NZ_AP019657.1"/>
</dbReference>
<evidence type="ECO:0000313" key="4">
    <source>
        <dbReference type="Proteomes" id="UP000186206"/>
    </source>
</evidence>
<dbReference type="InterPro" id="IPR029063">
    <property type="entry name" value="SAM-dependent_MTases_sf"/>
</dbReference>
<dbReference type="SUPFAM" id="SSF53335">
    <property type="entry name" value="S-adenosyl-L-methionine-dependent methyltransferases"/>
    <property type="match status" value="1"/>
</dbReference>
<proteinExistence type="inferred from homology"/>
<dbReference type="AlphaFoldDB" id="A0A3N3E3W1"/>
<dbReference type="GO" id="GO:0005737">
    <property type="term" value="C:cytoplasm"/>
    <property type="evidence" value="ECO:0007669"/>
    <property type="project" value="UniProtKB-SubCell"/>
</dbReference>
<dbReference type="GO" id="GO:0008990">
    <property type="term" value="F:rRNA (guanine-N2-)-methyltransferase activity"/>
    <property type="evidence" value="ECO:0007669"/>
    <property type="project" value="UniProtKB-UniRule"/>
</dbReference>
<dbReference type="EMBL" id="MJMI01000011">
    <property type="protein sequence ID" value="OLQ95733.1"/>
    <property type="molecule type" value="Genomic_DNA"/>
</dbReference>
<dbReference type="OrthoDB" id="3191794at2"/>
<keyword evidence="1 3" id="KW-0808">Transferase</keyword>
<keyword evidence="1" id="KW-0963">Cytoplasm</keyword>